<keyword evidence="3" id="KW-0862">Zinc</keyword>
<dbReference type="InterPro" id="IPR043502">
    <property type="entry name" value="DNA/RNA_pol_sf"/>
</dbReference>
<dbReference type="Proteomes" id="UP001497444">
    <property type="component" value="Chromosome 2"/>
</dbReference>
<accession>A0ABP0WRV8</accession>
<dbReference type="InterPro" id="IPR043128">
    <property type="entry name" value="Rev_trsase/Diguanyl_cyclase"/>
</dbReference>
<name>A0ABP0WRV8_9BRYO</name>
<evidence type="ECO:0000256" key="4">
    <source>
        <dbReference type="PROSITE-ProRule" id="PRU00470"/>
    </source>
</evidence>
<feature type="compositionally biased region" description="Basic and acidic residues" evidence="5">
    <location>
        <begin position="58"/>
        <end position="76"/>
    </location>
</feature>
<feature type="compositionally biased region" description="Polar residues" evidence="5">
    <location>
        <begin position="229"/>
        <end position="238"/>
    </location>
</feature>
<dbReference type="PROSITE" id="PS51141">
    <property type="entry name" value="ZF_SBP"/>
    <property type="match status" value="1"/>
</dbReference>
<evidence type="ECO:0000259" key="6">
    <source>
        <dbReference type="PROSITE" id="PS51141"/>
    </source>
</evidence>
<feature type="compositionally biased region" description="Polar residues" evidence="5">
    <location>
        <begin position="47"/>
        <end position="57"/>
    </location>
</feature>
<keyword evidence="8" id="KW-1185">Reference proteome</keyword>
<dbReference type="InterPro" id="IPR036893">
    <property type="entry name" value="SBP_sf"/>
</dbReference>
<gene>
    <name evidence="7" type="ORF">CSSPJE1EN1_LOCUS14592</name>
</gene>
<feature type="compositionally biased region" description="Basic and acidic residues" evidence="5">
    <location>
        <begin position="207"/>
        <end position="227"/>
    </location>
</feature>
<dbReference type="PANTHER" id="PTHR31251:SF108">
    <property type="entry name" value="SQUAMOSA PROMOTER-BINDING-LIKE PROTEIN 7"/>
    <property type="match status" value="1"/>
</dbReference>
<feature type="region of interest" description="Disordered" evidence="5">
    <location>
        <begin position="178"/>
        <end position="287"/>
    </location>
</feature>
<keyword evidence="2 4" id="KW-0863">Zinc-finger</keyword>
<feature type="compositionally biased region" description="Basic and acidic residues" evidence="5">
    <location>
        <begin position="277"/>
        <end position="287"/>
    </location>
</feature>
<feature type="compositionally biased region" description="Low complexity" evidence="5">
    <location>
        <begin position="265"/>
        <end position="274"/>
    </location>
</feature>
<dbReference type="SUPFAM" id="SSF103612">
    <property type="entry name" value="SBT domain"/>
    <property type="match status" value="1"/>
</dbReference>
<organism evidence="7 8">
    <name type="scientific">Sphagnum jensenii</name>
    <dbReference type="NCBI Taxonomy" id="128206"/>
    <lineage>
        <taxon>Eukaryota</taxon>
        <taxon>Viridiplantae</taxon>
        <taxon>Streptophyta</taxon>
        <taxon>Embryophyta</taxon>
        <taxon>Bryophyta</taxon>
        <taxon>Sphagnophytina</taxon>
        <taxon>Sphagnopsida</taxon>
        <taxon>Sphagnales</taxon>
        <taxon>Sphagnaceae</taxon>
        <taxon>Sphagnum</taxon>
    </lineage>
</organism>
<evidence type="ECO:0000256" key="1">
    <source>
        <dbReference type="ARBA" id="ARBA00022723"/>
    </source>
</evidence>
<dbReference type="Pfam" id="PF03110">
    <property type="entry name" value="SBP"/>
    <property type="match status" value="1"/>
</dbReference>
<dbReference type="PANTHER" id="PTHR31251">
    <property type="entry name" value="SQUAMOSA PROMOTER-BINDING-LIKE PROTEIN 4"/>
    <property type="match status" value="1"/>
</dbReference>
<dbReference type="Gene3D" id="4.10.1100.10">
    <property type="entry name" value="Transcription factor, SBP-box domain"/>
    <property type="match status" value="1"/>
</dbReference>
<dbReference type="InterPro" id="IPR004333">
    <property type="entry name" value="SBP_dom"/>
</dbReference>
<evidence type="ECO:0000313" key="8">
    <source>
        <dbReference type="Proteomes" id="UP001497444"/>
    </source>
</evidence>
<feature type="region of interest" description="Disordered" evidence="5">
    <location>
        <begin position="43"/>
        <end position="76"/>
    </location>
</feature>
<protein>
    <recommendedName>
        <fullName evidence="6">SBP-type domain-containing protein</fullName>
    </recommendedName>
</protein>
<feature type="domain" description="SBP-type" evidence="6">
    <location>
        <begin position="109"/>
        <end position="186"/>
    </location>
</feature>
<sequence>MKPSNSEYACRVTLPVKKDGSRRFCGDYQPLNAQTRQDMFPMPFVEDNTQTGPQSSDTVEKAVSRKEGAQHRDPRLDCPNFLAGRVPCACTDNEEEDEGGSQSKRVKLSARCQVPSCAADLASLKGYHQRHRVCLRCANASSVKLHQHLHRYCQQCGRFHVLSDFDDEKRSCRRKLERHNNRRRRKVQESGDDTATLTIDNDNPSPDEGKDGKSTGEEKATVDREMQSEVDQSHNLIASTLAPPLVEQSKTTEEAHASLMGGSANPKPSNSNSPRRQIVEKGEVGVRKGGVDEDSLLALLLEESPNEVDGLPLTSDLQPRISSRELDHSSTYTSRYPSGRISFKLYDWNPGDFPRNLRQQILQWLSNMPVELEGYIRSGCTILTLFIAMPQSMWDKLLKFVLVVTGQVVNRSGGKDECMPCMPVLHSVQPICFEAGIEGHLTVFGHNLLQPNTRLLVSTGGKYLDACVVQSQHGNKLDKYQIIVPALNHSQVGPVFIEVENEGRTSNSMTVLVGNRDLCSALERLDLQASRGCEQDLVFDLCWMLRDSSCQDYGACSRLQDVFLFAKACGWVRLAEYLLQVAGRKGMLSEVLSIDDMDPTCADKTFWWGRNMDTQGLTVLPAMDFEWDDGHLLPTFRKSGKYGEKDTHVILPKGRDALVPLLAQRRQRGSCNQRWGMHRVMAVVASVTVACAGVCLVLQHPNEVIQMSTSLRRCLWGQ</sequence>
<dbReference type="Gene3D" id="3.10.10.10">
    <property type="entry name" value="HIV Type 1 Reverse Transcriptase, subunit A, domain 1"/>
    <property type="match status" value="1"/>
</dbReference>
<reference evidence="7 8" key="1">
    <citation type="submission" date="2024-02" db="EMBL/GenBank/DDBJ databases">
        <authorList>
            <consortium name="ELIXIR-Norway"/>
            <consortium name="Elixir Norway"/>
        </authorList>
    </citation>
    <scope>NUCLEOTIDE SEQUENCE [LARGE SCALE GENOMIC DNA]</scope>
</reference>
<dbReference type="InterPro" id="IPR044817">
    <property type="entry name" value="SBP-like"/>
</dbReference>
<evidence type="ECO:0000256" key="3">
    <source>
        <dbReference type="ARBA" id="ARBA00022833"/>
    </source>
</evidence>
<evidence type="ECO:0000313" key="7">
    <source>
        <dbReference type="EMBL" id="CAK9269114.1"/>
    </source>
</evidence>
<dbReference type="SUPFAM" id="SSF56672">
    <property type="entry name" value="DNA/RNA polymerases"/>
    <property type="match status" value="1"/>
</dbReference>
<evidence type="ECO:0000256" key="5">
    <source>
        <dbReference type="SAM" id="MobiDB-lite"/>
    </source>
</evidence>
<dbReference type="Pfam" id="PF26102">
    <property type="entry name" value="Ig_SPL7"/>
    <property type="match status" value="1"/>
</dbReference>
<proteinExistence type="predicted"/>
<dbReference type="EMBL" id="OZ020097">
    <property type="protein sequence ID" value="CAK9269114.1"/>
    <property type="molecule type" value="Genomic_DNA"/>
</dbReference>
<dbReference type="Gene3D" id="3.30.70.270">
    <property type="match status" value="1"/>
</dbReference>
<keyword evidence="1" id="KW-0479">Metal-binding</keyword>
<evidence type="ECO:0000256" key="2">
    <source>
        <dbReference type="ARBA" id="ARBA00022771"/>
    </source>
</evidence>
<feature type="compositionally biased region" description="Polar residues" evidence="5">
    <location>
        <begin position="193"/>
        <end position="204"/>
    </location>
</feature>